<dbReference type="Proteomes" id="UP000078368">
    <property type="component" value="Unassembled WGS sequence"/>
</dbReference>
<dbReference type="AlphaFoldDB" id="A0A179B0I6"/>
<gene>
    <name evidence="5" type="ORF">A4H34_08935</name>
</gene>
<keyword evidence="6" id="KW-1185">Reference proteome</keyword>
<evidence type="ECO:0000256" key="3">
    <source>
        <dbReference type="ARBA" id="ARBA00022801"/>
    </source>
</evidence>
<evidence type="ECO:0000259" key="4">
    <source>
        <dbReference type="Pfam" id="PF07687"/>
    </source>
</evidence>
<name>A0A179B0I6_9ACTO</name>
<dbReference type="Pfam" id="PF01546">
    <property type="entry name" value="Peptidase_M20"/>
    <property type="match status" value="1"/>
</dbReference>
<accession>A0A179B0I6</accession>
<sequence>MTASDTIARRVDENLPATRSELESLVRIPSVSAYFPDNADDMRRSAERVAELARLRGLDAEVIEVVAPGGLAGRPAVLAHRKAAPGKPTVLLYAHHDVQPEGAPEGWNQDHPYEPVERGGRLFGRGTADDKAGIMVHLGALAALGEGGGVGVTLFVEGEEEVGSPTFHHFLETHRDRLASDVIVVADSNNWKAGVPSLTTSLRGIAQVAVTLRMLDHAVHSGMYGGPVFDAATAMCRLVASCHDEEGAVAVAGLASYDDAHADYPEEDLRADAGVLDGVRLAGRGSLASRLWTQPSLTLIGMDVMSCAKASNTLVPECKVRLSLRVAPGQDAEEAGRALMAHLSENAPFGAQLEMELEESGPAFKAGGDTPATVAARQALREAWQTEPVDIGVGGSIPFIADLQEVFPEAEILVTGIEDPDTRAHSHNESLHLGDWRNAIVAEALLLDRLAEAGLTRSGGAGGPAE</sequence>
<dbReference type="GO" id="GO:0006508">
    <property type="term" value="P:proteolysis"/>
    <property type="evidence" value="ECO:0007669"/>
    <property type="project" value="UniProtKB-KW"/>
</dbReference>
<dbReference type="GO" id="GO:0008233">
    <property type="term" value="F:peptidase activity"/>
    <property type="evidence" value="ECO:0007669"/>
    <property type="project" value="UniProtKB-KW"/>
</dbReference>
<feature type="domain" description="Peptidase M20 dimerisation" evidence="4">
    <location>
        <begin position="201"/>
        <end position="348"/>
    </location>
</feature>
<reference evidence="5 6" key="1">
    <citation type="submission" date="2016-04" db="EMBL/GenBank/DDBJ databases">
        <title>Peptidophaga gingivicola gen. nov., sp. nov., isolated from human subgingival plaque.</title>
        <authorList>
            <person name="Beall C.J."/>
            <person name="Mokrzan E.M."/>
            <person name="Griffen A.L."/>
            <person name="Leys E.J."/>
        </authorList>
    </citation>
    <scope>NUCLEOTIDE SEQUENCE [LARGE SCALE GENOMIC DNA]</scope>
    <source>
        <strain evidence="5 6">BA112</strain>
    </source>
</reference>
<dbReference type="SUPFAM" id="SSF53187">
    <property type="entry name" value="Zn-dependent exopeptidases"/>
    <property type="match status" value="1"/>
</dbReference>
<evidence type="ECO:0000313" key="6">
    <source>
        <dbReference type="Proteomes" id="UP000078368"/>
    </source>
</evidence>
<dbReference type="STRING" id="1823756.A4H34_08935"/>
<dbReference type="InterPro" id="IPR051458">
    <property type="entry name" value="Cyt/Met_Dipeptidase"/>
</dbReference>
<proteinExistence type="predicted"/>
<evidence type="ECO:0000256" key="2">
    <source>
        <dbReference type="ARBA" id="ARBA00022723"/>
    </source>
</evidence>
<keyword evidence="2" id="KW-0479">Metal-binding</keyword>
<dbReference type="GO" id="GO:0046872">
    <property type="term" value="F:metal ion binding"/>
    <property type="evidence" value="ECO:0007669"/>
    <property type="project" value="UniProtKB-KW"/>
</dbReference>
<keyword evidence="3" id="KW-0378">Hydrolase</keyword>
<dbReference type="OrthoDB" id="9761532at2"/>
<comment type="caution">
    <text evidence="5">The sequence shown here is derived from an EMBL/GenBank/DDBJ whole genome shotgun (WGS) entry which is preliminary data.</text>
</comment>
<dbReference type="Pfam" id="PF07687">
    <property type="entry name" value="M20_dimer"/>
    <property type="match status" value="1"/>
</dbReference>
<dbReference type="InterPro" id="IPR002933">
    <property type="entry name" value="Peptidase_M20"/>
</dbReference>
<dbReference type="NCBIfam" id="NF005914">
    <property type="entry name" value="PRK07907.1"/>
    <property type="match status" value="1"/>
</dbReference>
<dbReference type="InterPro" id="IPR011650">
    <property type="entry name" value="Peptidase_M20_dimer"/>
</dbReference>
<dbReference type="PANTHER" id="PTHR43270:SF12">
    <property type="entry name" value="SUCCINYL-DIAMINOPIMELATE DESUCCINYLASE"/>
    <property type="match status" value="1"/>
</dbReference>
<keyword evidence="1" id="KW-0645">Protease</keyword>
<dbReference type="PANTHER" id="PTHR43270">
    <property type="entry name" value="BETA-ALA-HIS DIPEPTIDASE"/>
    <property type="match status" value="1"/>
</dbReference>
<dbReference type="EMBL" id="LVZK01000003">
    <property type="protein sequence ID" value="OAP85226.1"/>
    <property type="molecule type" value="Genomic_DNA"/>
</dbReference>
<evidence type="ECO:0000313" key="5">
    <source>
        <dbReference type="EMBL" id="OAP85226.1"/>
    </source>
</evidence>
<protein>
    <submittedName>
        <fullName evidence="5">Dipeptidase</fullName>
    </submittedName>
</protein>
<dbReference type="RefSeq" id="WP_064231864.1">
    <property type="nucleotide sequence ID" value="NZ_LVZK01000003.1"/>
</dbReference>
<dbReference type="Gene3D" id="3.40.630.10">
    <property type="entry name" value="Zn peptidases"/>
    <property type="match status" value="1"/>
</dbReference>
<organism evidence="5 6">
    <name type="scientific">Peptidiphaga gingivicola</name>
    <dbReference type="NCBI Taxonomy" id="2741497"/>
    <lineage>
        <taxon>Bacteria</taxon>
        <taxon>Bacillati</taxon>
        <taxon>Actinomycetota</taxon>
        <taxon>Actinomycetes</taxon>
        <taxon>Actinomycetales</taxon>
        <taxon>Actinomycetaceae</taxon>
        <taxon>Peptidiphaga</taxon>
    </lineage>
</organism>
<dbReference type="Gene3D" id="3.30.70.360">
    <property type="match status" value="1"/>
</dbReference>
<evidence type="ECO:0000256" key="1">
    <source>
        <dbReference type="ARBA" id="ARBA00022670"/>
    </source>
</evidence>